<dbReference type="PANTHER" id="PTHR35936:SF25">
    <property type="entry name" value="ABC TRANSPORTER SUBSTRATE-BINDING PROTEIN"/>
    <property type="match status" value="1"/>
</dbReference>
<protein>
    <submittedName>
        <fullName evidence="4">Transporter substrate-binding domain-containing protein</fullName>
    </submittedName>
</protein>
<accession>A0ABR6Z463</accession>
<keyword evidence="5" id="KW-1185">Reference proteome</keyword>
<dbReference type="EMBL" id="JACOFX010000001">
    <property type="protein sequence ID" value="MBC3906570.1"/>
    <property type="molecule type" value="Genomic_DNA"/>
</dbReference>
<comment type="caution">
    <text evidence="4">The sequence shown here is derived from an EMBL/GenBank/DDBJ whole genome shotgun (WGS) entry which is preliminary data.</text>
</comment>
<dbReference type="InterPro" id="IPR001638">
    <property type="entry name" value="Solute-binding_3/MltF_N"/>
</dbReference>
<dbReference type="Pfam" id="PF00497">
    <property type="entry name" value="SBP_bac_3"/>
    <property type="match status" value="1"/>
</dbReference>
<dbReference type="PANTHER" id="PTHR35936">
    <property type="entry name" value="MEMBRANE-BOUND LYTIC MUREIN TRANSGLYCOSYLASE F"/>
    <property type="match status" value="1"/>
</dbReference>
<evidence type="ECO:0000313" key="4">
    <source>
        <dbReference type="EMBL" id="MBC3906570.1"/>
    </source>
</evidence>
<keyword evidence="1 2" id="KW-0732">Signal</keyword>
<gene>
    <name evidence="4" type="ORF">H8L47_03205</name>
</gene>
<evidence type="ECO:0000259" key="3">
    <source>
        <dbReference type="Pfam" id="PF00497"/>
    </source>
</evidence>
<feature type="domain" description="Solute-binding protein family 3/N-terminal" evidence="3">
    <location>
        <begin position="42"/>
        <end position="187"/>
    </location>
</feature>
<dbReference type="RefSeq" id="WP_186951774.1">
    <property type="nucleotide sequence ID" value="NZ_JACOFX010000001.1"/>
</dbReference>
<feature type="signal peptide" evidence="2">
    <location>
        <begin position="1"/>
        <end position="26"/>
    </location>
</feature>
<evidence type="ECO:0000313" key="5">
    <source>
        <dbReference type="Proteomes" id="UP000646911"/>
    </source>
</evidence>
<dbReference type="SUPFAM" id="SSF53850">
    <property type="entry name" value="Periplasmic binding protein-like II"/>
    <property type="match status" value="1"/>
</dbReference>
<reference evidence="4 5" key="1">
    <citation type="submission" date="2020-08" db="EMBL/GenBank/DDBJ databases">
        <title>Novel species isolated from subtropical streams in China.</title>
        <authorList>
            <person name="Lu H."/>
        </authorList>
    </citation>
    <scope>NUCLEOTIDE SEQUENCE [LARGE SCALE GENOMIC DNA]</scope>
    <source>
        <strain evidence="4 5">NL8W</strain>
    </source>
</reference>
<sequence>MSQLKKMISFALLALLVALSTMPAYAGQVLVVGTEFANVFERNPSGEFTGLGADIVRMLARQNGDEVKFEIYPWARAQWMVENEQAHILIGPYKTPEREAKYVFAKRAFYRDVMALYIRKGSDVSWDGNYASLHGPRLGVINGWVYGSQFESQRSTIKPVVANTLTNGLNMLIAKRVDFLATNMRNTEAIIKTMGISNEMQMIEPFMDMQDGYLAYCKNASCENLRLRYDELYEQLRDGGALQLMARRLGVRLPP</sequence>
<proteinExistence type="predicted"/>
<feature type="chain" id="PRO_5046028995" evidence="2">
    <location>
        <begin position="27"/>
        <end position="255"/>
    </location>
</feature>
<name>A0ABR6Z463_9BURK</name>
<dbReference type="Gene3D" id="3.40.190.10">
    <property type="entry name" value="Periplasmic binding protein-like II"/>
    <property type="match status" value="2"/>
</dbReference>
<dbReference type="Proteomes" id="UP000646911">
    <property type="component" value="Unassembled WGS sequence"/>
</dbReference>
<evidence type="ECO:0000256" key="1">
    <source>
        <dbReference type="ARBA" id="ARBA00022729"/>
    </source>
</evidence>
<evidence type="ECO:0000256" key="2">
    <source>
        <dbReference type="SAM" id="SignalP"/>
    </source>
</evidence>
<organism evidence="4 5">
    <name type="scientific">Undibacterium umbellatum</name>
    <dbReference type="NCBI Taxonomy" id="2762300"/>
    <lineage>
        <taxon>Bacteria</taxon>
        <taxon>Pseudomonadati</taxon>
        <taxon>Pseudomonadota</taxon>
        <taxon>Betaproteobacteria</taxon>
        <taxon>Burkholderiales</taxon>
        <taxon>Oxalobacteraceae</taxon>
        <taxon>Undibacterium</taxon>
    </lineage>
</organism>